<reference evidence="3" key="1">
    <citation type="journal article" date="2019" name="Int. J. Syst. Evol. Microbiol.">
        <title>The Global Catalogue of Microorganisms (GCM) 10K type strain sequencing project: providing services to taxonomists for standard genome sequencing and annotation.</title>
        <authorList>
            <consortium name="The Broad Institute Genomics Platform"/>
            <consortium name="The Broad Institute Genome Sequencing Center for Infectious Disease"/>
            <person name="Wu L."/>
            <person name="Ma J."/>
        </authorList>
    </citation>
    <scope>NUCLEOTIDE SEQUENCE [LARGE SCALE GENOMIC DNA]</scope>
    <source>
        <strain evidence="3">JCM 3175</strain>
    </source>
</reference>
<dbReference type="PANTHER" id="PTHR38011">
    <property type="entry name" value="DIHYDROFOLATE REDUCTASE FAMILY PROTEIN (AFU_ORTHOLOGUE AFUA_8G06820)"/>
    <property type="match status" value="1"/>
</dbReference>
<evidence type="ECO:0000313" key="2">
    <source>
        <dbReference type="EMBL" id="GAA4565102.1"/>
    </source>
</evidence>
<sequence length="203" mass="21906">MRKLIVSTFLTLDGVMQAPGGPGEDDDGGFTHGGWSVNYWDEMMGQVMGAAMSKPFDLVLGRRTYDIFAAHWPRATEEDAAKPLNDATKYVASRSRPTLEWRNSVLIEGDAADGIAALKQQDGPELQVHGSANLIQTLLRHDLVDEYRLWVFPVVLGSGKRLFSAGAVPAALKLVDSKVSTTGVVIGTYQPAGELVTGSFALE</sequence>
<dbReference type="PANTHER" id="PTHR38011:SF2">
    <property type="entry name" value="BIFUNCTIONAL DEAMINASE-REDUCTASE DOMAIN PROTEIN"/>
    <property type="match status" value="1"/>
</dbReference>
<proteinExistence type="predicted"/>
<dbReference type="InterPro" id="IPR024072">
    <property type="entry name" value="DHFR-like_dom_sf"/>
</dbReference>
<dbReference type="Gene3D" id="3.40.430.10">
    <property type="entry name" value="Dihydrofolate Reductase, subunit A"/>
    <property type="match status" value="1"/>
</dbReference>
<name>A0ABP8SCG3_9ACTN</name>
<dbReference type="EMBL" id="BAABGU010000004">
    <property type="protein sequence ID" value="GAA4565102.1"/>
    <property type="molecule type" value="Genomic_DNA"/>
</dbReference>
<keyword evidence="3" id="KW-1185">Reference proteome</keyword>
<dbReference type="SUPFAM" id="SSF53597">
    <property type="entry name" value="Dihydrofolate reductase-like"/>
    <property type="match status" value="1"/>
</dbReference>
<feature type="domain" description="Bacterial bifunctional deaminase-reductase C-terminal" evidence="1">
    <location>
        <begin position="2"/>
        <end position="185"/>
    </location>
</feature>
<evidence type="ECO:0000313" key="3">
    <source>
        <dbReference type="Proteomes" id="UP001500307"/>
    </source>
</evidence>
<accession>A0ABP8SCG3</accession>
<comment type="caution">
    <text evidence="2">The sequence shown here is derived from an EMBL/GenBank/DDBJ whole genome shotgun (WGS) entry which is preliminary data.</text>
</comment>
<protein>
    <submittedName>
        <fullName evidence="2">Dihydrofolate reductase family protein</fullName>
    </submittedName>
</protein>
<evidence type="ECO:0000259" key="1">
    <source>
        <dbReference type="Pfam" id="PF01872"/>
    </source>
</evidence>
<dbReference type="Proteomes" id="UP001500307">
    <property type="component" value="Unassembled WGS sequence"/>
</dbReference>
<gene>
    <name evidence="2" type="ORF">GCM10023176_12440</name>
</gene>
<dbReference type="InterPro" id="IPR050765">
    <property type="entry name" value="Riboflavin_Biosynth_HTPR"/>
</dbReference>
<dbReference type="Pfam" id="PF01872">
    <property type="entry name" value="RibD_C"/>
    <property type="match status" value="1"/>
</dbReference>
<organism evidence="2 3">
    <name type="scientific">Micromonospora coerulea</name>
    <dbReference type="NCBI Taxonomy" id="47856"/>
    <lineage>
        <taxon>Bacteria</taxon>
        <taxon>Bacillati</taxon>
        <taxon>Actinomycetota</taxon>
        <taxon>Actinomycetes</taxon>
        <taxon>Micromonosporales</taxon>
        <taxon>Micromonosporaceae</taxon>
        <taxon>Micromonospora</taxon>
    </lineage>
</organism>
<dbReference type="InterPro" id="IPR002734">
    <property type="entry name" value="RibDG_C"/>
</dbReference>
<dbReference type="RefSeq" id="WP_346116963.1">
    <property type="nucleotide sequence ID" value="NZ_BAABGU010000004.1"/>
</dbReference>